<dbReference type="HOGENOM" id="CLU_1939950_0_0_1"/>
<protein>
    <submittedName>
        <fullName evidence="1">Uncharacterized protein</fullName>
    </submittedName>
</protein>
<dbReference type="Proteomes" id="UP000008068">
    <property type="component" value="Unassembled WGS sequence"/>
</dbReference>
<reference evidence="2" key="1">
    <citation type="submission" date="2011-07" db="EMBL/GenBank/DDBJ databases">
        <authorList>
            <consortium name="Caenorhabditis brenneri Sequencing and Analysis Consortium"/>
            <person name="Wilson R.K."/>
        </authorList>
    </citation>
    <scope>NUCLEOTIDE SEQUENCE [LARGE SCALE GENOMIC DNA]</scope>
    <source>
        <strain evidence="2">PB2801</strain>
    </source>
</reference>
<proteinExistence type="predicted"/>
<dbReference type="AlphaFoldDB" id="G0NJW5"/>
<keyword evidence="2" id="KW-1185">Reference proteome</keyword>
<dbReference type="EMBL" id="GL379897">
    <property type="protein sequence ID" value="EGT32729.1"/>
    <property type="molecule type" value="Genomic_DNA"/>
</dbReference>
<evidence type="ECO:0000313" key="2">
    <source>
        <dbReference type="Proteomes" id="UP000008068"/>
    </source>
</evidence>
<organism evidence="2">
    <name type="scientific">Caenorhabditis brenneri</name>
    <name type="common">Nematode worm</name>
    <dbReference type="NCBI Taxonomy" id="135651"/>
    <lineage>
        <taxon>Eukaryota</taxon>
        <taxon>Metazoa</taxon>
        <taxon>Ecdysozoa</taxon>
        <taxon>Nematoda</taxon>
        <taxon>Chromadorea</taxon>
        <taxon>Rhabditida</taxon>
        <taxon>Rhabditina</taxon>
        <taxon>Rhabditomorpha</taxon>
        <taxon>Rhabditoidea</taxon>
        <taxon>Rhabditidae</taxon>
        <taxon>Peloderinae</taxon>
        <taxon>Caenorhabditis</taxon>
    </lineage>
</organism>
<name>G0NJW5_CAEBE</name>
<evidence type="ECO:0000313" key="1">
    <source>
        <dbReference type="EMBL" id="EGT32729.1"/>
    </source>
</evidence>
<sequence>MWLAPIPLKKCRDFLMHKSGKSIKDRYDSSVQYDFEDIKTSIVKNVLCSSEFSQLFPDCIKVFDPGTMDLFLEESLKLNGITPGVPDRTKQFMDLSEQFKIDMSCYGSIARYANNSCKNYNAELNHIVQP</sequence>
<accession>G0NJW5</accession>
<dbReference type="InParanoid" id="G0NJW5"/>
<gene>
    <name evidence="1" type="ORF">CAEBREN_24260</name>
</gene>